<evidence type="ECO:0000259" key="4">
    <source>
        <dbReference type="PROSITE" id="PS50102"/>
    </source>
</evidence>
<dbReference type="eggNOG" id="KOG0111">
    <property type="taxonomic scope" value="Eukaryota"/>
</dbReference>
<feature type="region of interest" description="Disordered" evidence="3">
    <location>
        <begin position="88"/>
        <end position="133"/>
    </location>
</feature>
<dbReference type="EnsemblProtists" id="PYU1_T000733">
    <property type="protein sequence ID" value="PYU1_T000733"/>
    <property type="gene ID" value="PYU1_G000733"/>
</dbReference>
<dbReference type="PROSITE" id="PS50102">
    <property type="entry name" value="RRM"/>
    <property type="match status" value="1"/>
</dbReference>
<dbReference type="InterPro" id="IPR034168">
    <property type="entry name" value="PPIE_RRM"/>
</dbReference>
<evidence type="ECO:0000256" key="1">
    <source>
        <dbReference type="ARBA" id="ARBA00022884"/>
    </source>
</evidence>
<organism evidence="5 6">
    <name type="scientific">Globisporangium ultimum (strain ATCC 200006 / CBS 805.95 / DAOM BR144)</name>
    <name type="common">Pythium ultimum</name>
    <dbReference type="NCBI Taxonomy" id="431595"/>
    <lineage>
        <taxon>Eukaryota</taxon>
        <taxon>Sar</taxon>
        <taxon>Stramenopiles</taxon>
        <taxon>Oomycota</taxon>
        <taxon>Peronosporomycetes</taxon>
        <taxon>Pythiales</taxon>
        <taxon>Pythiaceae</taxon>
        <taxon>Globisporangium</taxon>
    </lineage>
</organism>
<dbReference type="SUPFAM" id="SSF54928">
    <property type="entry name" value="RNA-binding domain, RBD"/>
    <property type="match status" value="1"/>
</dbReference>
<accession>K3W6Z2</accession>
<dbReference type="SMART" id="SM00360">
    <property type="entry name" value="RRM"/>
    <property type="match status" value="1"/>
</dbReference>
<dbReference type="FunCoup" id="K3W6Z2">
    <property type="interactions" value="147"/>
</dbReference>
<dbReference type="InterPro" id="IPR035979">
    <property type="entry name" value="RBD_domain_sf"/>
</dbReference>
<dbReference type="Proteomes" id="UP000019132">
    <property type="component" value="Unassembled WGS sequence"/>
</dbReference>
<dbReference type="AlphaFoldDB" id="K3W6Z2"/>
<dbReference type="CDD" id="cd12347">
    <property type="entry name" value="RRM_PPIE"/>
    <property type="match status" value="1"/>
</dbReference>
<keyword evidence="1 2" id="KW-0694">RNA-binding</keyword>
<feature type="domain" description="RRM" evidence="4">
    <location>
        <begin position="11"/>
        <end position="89"/>
    </location>
</feature>
<dbReference type="OMA" id="QATQRHR"/>
<name>K3W6Z2_GLOUD</name>
<sequence length="133" mass="14673">MAAVMDKKSKRTLYVGGLEKQVTEQVLHAAFVPFGPIKSVQVPMDYATQSSKGFGFVEYEDTADAQEAMDNMDESELFGRTLRVSIAKPDKPKLGARKPVWAETDEAKDTITPDEPEHAQQQPTVSSRVSNQA</sequence>
<evidence type="ECO:0000256" key="3">
    <source>
        <dbReference type="SAM" id="MobiDB-lite"/>
    </source>
</evidence>
<reference evidence="6" key="2">
    <citation type="submission" date="2010-04" db="EMBL/GenBank/DDBJ databases">
        <authorList>
            <person name="Buell R."/>
            <person name="Hamilton J."/>
            <person name="Hostetler J."/>
        </authorList>
    </citation>
    <scope>NUCLEOTIDE SEQUENCE [LARGE SCALE GENOMIC DNA]</scope>
    <source>
        <strain evidence="6">DAOM:BR144</strain>
    </source>
</reference>
<keyword evidence="6" id="KW-1185">Reference proteome</keyword>
<evidence type="ECO:0000313" key="5">
    <source>
        <dbReference type="EnsemblProtists" id="PYU1_T000733"/>
    </source>
</evidence>
<dbReference type="GO" id="GO:0003723">
    <property type="term" value="F:RNA binding"/>
    <property type="evidence" value="ECO:0007669"/>
    <property type="project" value="UniProtKB-UniRule"/>
</dbReference>
<dbReference type="VEuPathDB" id="FungiDB:PYU1_G000733"/>
<dbReference type="HOGENOM" id="CLU_012062_27_1_1"/>
<dbReference type="InterPro" id="IPR012677">
    <property type="entry name" value="Nucleotide-bd_a/b_plait_sf"/>
</dbReference>
<dbReference type="InParanoid" id="K3W6Z2"/>
<proteinExistence type="predicted"/>
<dbReference type="PANTHER" id="PTHR48037:SF1">
    <property type="entry name" value="RRM DOMAIN-CONTAINING PROTEIN"/>
    <property type="match status" value="1"/>
</dbReference>
<dbReference type="STRING" id="431595.K3W6Z2"/>
<dbReference type="Pfam" id="PF00076">
    <property type="entry name" value="RRM_1"/>
    <property type="match status" value="1"/>
</dbReference>
<protein>
    <recommendedName>
        <fullName evidence="4">RRM domain-containing protein</fullName>
    </recommendedName>
</protein>
<reference evidence="5" key="3">
    <citation type="submission" date="2015-02" db="UniProtKB">
        <authorList>
            <consortium name="EnsemblProtists"/>
        </authorList>
    </citation>
    <scope>IDENTIFICATION</scope>
    <source>
        <strain evidence="5">DAOM BR144</strain>
    </source>
</reference>
<feature type="compositionally biased region" description="Basic and acidic residues" evidence="3">
    <location>
        <begin position="105"/>
        <end position="118"/>
    </location>
</feature>
<evidence type="ECO:0000313" key="6">
    <source>
        <dbReference type="Proteomes" id="UP000019132"/>
    </source>
</evidence>
<reference evidence="6" key="1">
    <citation type="journal article" date="2010" name="Genome Biol.">
        <title>Genome sequence of the necrotrophic plant pathogen Pythium ultimum reveals original pathogenicity mechanisms and effector repertoire.</title>
        <authorList>
            <person name="Levesque C.A."/>
            <person name="Brouwer H."/>
            <person name="Cano L."/>
            <person name="Hamilton J.P."/>
            <person name="Holt C."/>
            <person name="Huitema E."/>
            <person name="Raffaele S."/>
            <person name="Robideau G.P."/>
            <person name="Thines M."/>
            <person name="Win J."/>
            <person name="Zerillo M.M."/>
            <person name="Beakes G.W."/>
            <person name="Boore J.L."/>
            <person name="Busam D."/>
            <person name="Dumas B."/>
            <person name="Ferriera S."/>
            <person name="Fuerstenberg S.I."/>
            <person name="Gachon C.M."/>
            <person name="Gaulin E."/>
            <person name="Govers F."/>
            <person name="Grenville-Briggs L."/>
            <person name="Horner N."/>
            <person name="Hostetler J."/>
            <person name="Jiang R.H."/>
            <person name="Johnson J."/>
            <person name="Krajaejun T."/>
            <person name="Lin H."/>
            <person name="Meijer H.J."/>
            <person name="Moore B."/>
            <person name="Morris P."/>
            <person name="Phuntmart V."/>
            <person name="Puiu D."/>
            <person name="Shetty J."/>
            <person name="Stajich J.E."/>
            <person name="Tripathy S."/>
            <person name="Wawra S."/>
            <person name="van West P."/>
            <person name="Whitty B.R."/>
            <person name="Coutinho P.M."/>
            <person name="Henrissat B."/>
            <person name="Martin F."/>
            <person name="Thomas P.D."/>
            <person name="Tyler B.M."/>
            <person name="De Vries R.P."/>
            <person name="Kamoun S."/>
            <person name="Yandell M."/>
            <person name="Tisserat N."/>
            <person name="Buell C.R."/>
        </authorList>
    </citation>
    <scope>NUCLEOTIDE SEQUENCE</scope>
    <source>
        <strain evidence="6">DAOM:BR144</strain>
    </source>
</reference>
<evidence type="ECO:0000256" key="2">
    <source>
        <dbReference type="PROSITE-ProRule" id="PRU00176"/>
    </source>
</evidence>
<dbReference type="PANTHER" id="PTHR48037">
    <property type="entry name" value="ATPASE E1"/>
    <property type="match status" value="1"/>
</dbReference>
<feature type="compositionally biased region" description="Polar residues" evidence="3">
    <location>
        <begin position="119"/>
        <end position="133"/>
    </location>
</feature>
<dbReference type="Gene3D" id="3.30.70.330">
    <property type="match status" value="1"/>
</dbReference>
<dbReference type="InterPro" id="IPR000504">
    <property type="entry name" value="RRM_dom"/>
</dbReference>
<dbReference type="EMBL" id="GL376620">
    <property type="status" value="NOT_ANNOTATED_CDS"/>
    <property type="molecule type" value="Genomic_DNA"/>
</dbReference>